<dbReference type="InParanoid" id="A0A1H9BPX7"/>
<name>A0A1H9BPX7_9BACT</name>
<dbReference type="PROSITE" id="PS50005">
    <property type="entry name" value="TPR"/>
    <property type="match status" value="1"/>
</dbReference>
<dbReference type="RefSeq" id="WP_139211761.1">
    <property type="nucleotide sequence ID" value="NZ_FOFB01000003.1"/>
</dbReference>
<gene>
    <name evidence="3" type="ORF">SAMN05444359_103201</name>
</gene>
<dbReference type="Proteomes" id="UP000199021">
    <property type="component" value="Unassembled WGS sequence"/>
</dbReference>
<evidence type="ECO:0000256" key="2">
    <source>
        <dbReference type="SAM" id="MobiDB-lite"/>
    </source>
</evidence>
<dbReference type="OrthoDB" id="594666at2"/>
<evidence type="ECO:0000256" key="1">
    <source>
        <dbReference type="PROSITE-ProRule" id="PRU00339"/>
    </source>
</evidence>
<accession>A0A1H9BPX7</accession>
<proteinExistence type="predicted"/>
<evidence type="ECO:0000313" key="3">
    <source>
        <dbReference type="EMBL" id="SEP90458.1"/>
    </source>
</evidence>
<reference evidence="4" key="1">
    <citation type="submission" date="2016-10" db="EMBL/GenBank/DDBJ databases">
        <authorList>
            <person name="Varghese N."/>
            <person name="Submissions S."/>
        </authorList>
    </citation>
    <scope>NUCLEOTIDE SEQUENCE [LARGE SCALE GENOMIC DNA]</scope>
    <source>
        <strain evidence="4">DSM 24740</strain>
    </source>
</reference>
<protein>
    <recommendedName>
        <fullName evidence="5">Tetratricopeptide repeat protein</fullName>
    </recommendedName>
</protein>
<dbReference type="EMBL" id="FOFB01000003">
    <property type="protein sequence ID" value="SEP90458.1"/>
    <property type="molecule type" value="Genomic_DNA"/>
</dbReference>
<evidence type="ECO:0000313" key="4">
    <source>
        <dbReference type="Proteomes" id="UP000199021"/>
    </source>
</evidence>
<feature type="region of interest" description="Disordered" evidence="2">
    <location>
        <begin position="125"/>
        <end position="152"/>
    </location>
</feature>
<keyword evidence="4" id="KW-1185">Reference proteome</keyword>
<feature type="repeat" description="TPR" evidence="1">
    <location>
        <begin position="237"/>
        <end position="270"/>
    </location>
</feature>
<dbReference type="STRING" id="478744.SAMN05444359_103201"/>
<keyword evidence="1" id="KW-0802">TPR repeat</keyword>
<dbReference type="AlphaFoldDB" id="A0A1H9BPX7"/>
<organism evidence="3 4">
    <name type="scientific">Neolewinella agarilytica</name>
    <dbReference type="NCBI Taxonomy" id="478744"/>
    <lineage>
        <taxon>Bacteria</taxon>
        <taxon>Pseudomonadati</taxon>
        <taxon>Bacteroidota</taxon>
        <taxon>Saprospiria</taxon>
        <taxon>Saprospirales</taxon>
        <taxon>Lewinellaceae</taxon>
        <taxon>Neolewinella</taxon>
    </lineage>
</organism>
<sequence>MTAQEFQHYLDQPHSLLQLQLTDLQEIALKFPYSANIRLLLLLKTHLEGHPEEAAYLSRCAATTFDRAHIYELIRELDASLPEEFLEETETLELKELEELHEQPIVETSPPISIALPSVLNETDIPVVPDAPTQSPTEEAPSQHAEPSDHSYKEEVLISTDNWVENAATFLSVLPAPAPIVQQSSDAPERPELFVTTHSPGLQQRLKRIRRQQAQRKDEGRESVNKIARRSLLAQDDVASETLARLLVQQGQYQNAIKMYRRLMLLYPDKKTIFAGLINDLKEKL</sequence>
<evidence type="ECO:0008006" key="5">
    <source>
        <dbReference type="Google" id="ProtNLM"/>
    </source>
</evidence>
<dbReference type="InterPro" id="IPR019734">
    <property type="entry name" value="TPR_rpt"/>
</dbReference>